<proteinExistence type="predicted"/>
<accession>A0A9D9IL77</accession>
<reference evidence="3" key="2">
    <citation type="journal article" date="2021" name="PeerJ">
        <title>Extensive microbial diversity within the chicken gut microbiome revealed by metagenomics and culture.</title>
        <authorList>
            <person name="Gilroy R."/>
            <person name="Ravi A."/>
            <person name="Getino M."/>
            <person name="Pursley I."/>
            <person name="Horton D.L."/>
            <person name="Alikhan N.F."/>
            <person name="Baker D."/>
            <person name="Gharbi K."/>
            <person name="Hall N."/>
            <person name="Watson M."/>
            <person name="Adriaenssens E.M."/>
            <person name="Foster-Nyarko E."/>
            <person name="Jarju S."/>
            <person name="Secka A."/>
            <person name="Antonio M."/>
            <person name="Oren A."/>
            <person name="Chaudhuri R.R."/>
            <person name="La Ragione R."/>
            <person name="Hildebrand F."/>
            <person name="Pallen M.J."/>
        </authorList>
    </citation>
    <scope>NUCLEOTIDE SEQUENCE</scope>
    <source>
        <strain evidence="3">B1-13419</strain>
    </source>
</reference>
<feature type="domain" description="Endonuclease/exonuclease/phosphatase" evidence="2">
    <location>
        <begin position="30"/>
        <end position="357"/>
    </location>
</feature>
<keyword evidence="3" id="KW-0255">Endonuclease</keyword>
<evidence type="ECO:0000256" key="1">
    <source>
        <dbReference type="SAM" id="SignalP"/>
    </source>
</evidence>
<dbReference type="Pfam" id="PF19580">
    <property type="entry name" value="Exo_endo_phos_3"/>
    <property type="match status" value="1"/>
</dbReference>
<sequence length="359" mass="40945">MKKILISAVFILLTVLSVSAQETRTKTYVVGFYNLENLFDTYNDPVKNDEEFLPEGKNKWTDAKYQKKLHNMATVIKSMSETNGRFHTLLGVSEIENRLVLEDLVKQPEIADANYQIVHYDGPDARGVDVGLLYRPDNFKLLDSESIPFDFDSKTIEFSMDEERQKHFKTRDILMAHGLLDGEEFAVYVAHLPSRIGGKGWDLRSRGAEIIYSHAMMMQQKYPGIKIVVMGDMNDNPTDVSMVEYMHSKRNPEDVGKNEFFSPFWSMLKAGYGSLAYQGVWNIYDIILVNETLLNAPDGGLKIRPVGKRGFYGVVYRQPYMITQTGQYKGTPFRTFSNGSFIGGYSDHLPTYIVLEKAE</sequence>
<evidence type="ECO:0000259" key="2">
    <source>
        <dbReference type="Pfam" id="PF19580"/>
    </source>
</evidence>
<keyword evidence="1" id="KW-0732">Signal</keyword>
<dbReference type="Proteomes" id="UP000823757">
    <property type="component" value="Unassembled WGS sequence"/>
</dbReference>
<feature type="signal peptide" evidence="1">
    <location>
        <begin position="1"/>
        <end position="20"/>
    </location>
</feature>
<dbReference type="PANTHER" id="PTHR42834:SF1">
    <property type="entry name" value="ENDONUCLEASE_EXONUCLEASE_PHOSPHATASE FAMILY PROTEIN (AFU_ORTHOLOGUE AFUA_3G09210)"/>
    <property type="match status" value="1"/>
</dbReference>
<feature type="chain" id="PRO_5039529180" evidence="1">
    <location>
        <begin position="21"/>
        <end position="359"/>
    </location>
</feature>
<dbReference type="InterPro" id="IPR005135">
    <property type="entry name" value="Endo/exonuclease/phosphatase"/>
</dbReference>
<name>A0A9D9IL77_9BACT</name>
<gene>
    <name evidence="3" type="ORF">IAB91_03035</name>
</gene>
<dbReference type="AlphaFoldDB" id="A0A9D9IL77"/>
<dbReference type="EMBL" id="JADIMD010000042">
    <property type="protein sequence ID" value="MBO8474250.1"/>
    <property type="molecule type" value="Genomic_DNA"/>
</dbReference>
<keyword evidence="3" id="KW-0540">Nuclease</keyword>
<reference evidence="3" key="1">
    <citation type="submission" date="2020-10" db="EMBL/GenBank/DDBJ databases">
        <authorList>
            <person name="Gilroy R."/>
        </authorList>
    </citation>
    <scope>NUCLEOTIDE SEQUENCE</scope>
    <source>
        <strain evidence="3">B1-13419</strain>
    </source>
</reference>
<dbReference type="InterPro" id="IPR036691">
    <property type="entry name" value="Endo/exonu/phosph_ase_sf"/>
</dbReference>
<dbReference type="PANTHER" id="PTHR42834">
    <property type="entry name" value="ENDONUCLEASE/EXONUCLEASE/PHOSPHATASE FAMILY PROTEIN (AFU_ORTHOLOGUE AFUA_3G09210)"/>
    <property type="match status" value="1"/>
</dbReference>
<keyword evidence="3" id="KW-0378">Hydrolase</keyword>
<organism evidence="3 4">
    <name type="scientific">Candidatus Cryptobacteroides faecigallinarum</name>
    <dbReference type="NCBI Taxonomy" id="2840763"/>
    <lineage>
        <taxon>Bacteria</taxon>
        <taxon>Pseudomonadati</taxon>
        <taxon>Bacteroidota</taxon>
        <taxon>Bacteroidia</taxon>
        <taxon>Bacteroidales</taxon>
        <taxon>Candidatus Cryptobacteroides</taxon>
    </lineage>
</organism>
<evidence type="ECO:0000313" key="3">
    <source>
        <dbReference type="EMBL" id="MBO8474250.1"/>
    </source>
</evidence>
<protein>
    <submittedName>
        <fullName evidence="3">Endonuclease/exonuclease/phosphatase family protein</fullName>
    </submittedName>
</protein>
<dbReference type="SUPFAM" id="SSF56219">
    <property type="entry name" value="DNase I-like"/>
    <property type="match status" value="1"/>
</dbReference>
<comment type="caution">
    <text evidence="3">The sequence shown here is derived from an EMBL/GenBank/DDBJ whole genome shotgun (WGS) entry which is preliminary data.</text>
</comment>
<evidence type="ECO:0000313" key="4">
    <source>
        <dbReference type="Proteomes" id="UP000823757"/>
    </source>
</evidence>
<dbReference type="GO" id="GO:0004519">
    <property type="term" value="F:endonuclease activity"/>
    <property type="evidence" value="ECO:0007669"/>
    <property type="project" value="UniProtKB-KW"/>
</dbReference>
<dbReference type="Gene3D" id="3.60.10.10">
    <property type="entry name" value="Endonuclease/exonuclease/phosphatase"/>
    <property type="match status" value="1"/>
</dbReference>